<sequence>MIIIVLLYGCIICYEWRYLKLRNRKRLTFQYVLGTAILLFVCMEALYVFREQWTIAETIQTIFDPIDKTIRGKK</sequence>
<keyword evidence="1" id="KW-0472">Membrane</keyword>
<dbReference type="RefSeq" id="WP_166147890.1">
    <property type="nucleotide sequence ID" value="NZ_JAAOIW010000002.1"/>
</dbReference>
<dbReference type="EMBL" id="JAAOIW010000002">
    <property type="protein sequence ID" value="NHN29695.1"/>
    <property type="molecule type" value="Genomic_DNA"/>
</dbReference>
<keyword evidence="1" id="KW-0812">Transmembrane</keyword>
<proteinExistence type="predicted"/>
<comment type="caution">
    <text evidence="2">The sequence shown here is derived from an EMBL/GenBank/DDBJ whole genome shotgun (WGS) entry which is preliminary data.</text>
</comment>
<keyword evidence="1" id="KW-1133">Transmembrane helix</keyword>
<name>A0ABX0J2P6_9BACL</name>
<evidence type="ECO:0000313" key="3">
    <source>
        <dbReference type="Proteomes" id="UP001165962"/>
    </source>
</evidence>
<gene>
    <name evidence="2" type="ORF">G9U52_07590</name>
</gene>
<accession>A0ABX0J2P6</accession>
<evidence type="ECO:0000256" key="1">
    <source>
        <dbReference type="SAM" id="Phobius"/>
    </source>
</evidence>
<evidence type="ECO:0000313" key="2">
    <source>
        <dbReference type="EMBL" id="NHN29695.1"/>
    </source>
</evidence>
<organism evidence="2 3">
    <name type="scientific">Paenibacillus agricola</name>
    <dbReference type="NCBI Taxonomy" id="2716264"/>
    <lineage>
        <taxon>Bacteria</taxon>
        <taxon>Bacillati</taxon>
        <taxon>Bacillota</taxon>
        <taxon>Bacilli</taxon>
        <taxon>Bacillales</taxon>
        <taxon>Paenibacillaceae</taxon>
        <taxon>Paenibacillus</taxon>
    </lineage>
</organism>
<protein>
    <submittedName>
        <fullName evidence="2">Uncharacterized protein</fullName>
    </submittedName>
</protein>
<dbReference type="Proteomes" id="UP001165962">
    <property type="component" value="Unassembled WGS sequence"/>
</dbReference>
<reference evidence="2" key="1">
    <citation type="submission" date="2020-03" db="EMBL/GenBank/DDBJ databases">
        <title>Draft sequencing of Paenibacilllus sp. S3N08.</title>
        <authorList>
            <person name="Kim D.-U."/>
        </authorList>
    </citation>
    <scope>NUCLEOTIDE SEQUENCE</scope>
    <source>
        <strain evidence="2">S3N08</strain>
    </source>
</reference>
<keyword evidence="3" id="KW-1185">Reference proteome</keyword>
<feature type="transmembrane region" description="Helical" evidence="1">
    <location>
        <begin position="27"/>
        <end position="49"/>
    </location>
</feature>